<name>A0AA42TRW1_9ENTR</name>
<evidence type="ECO:0000256" key="1">
    <source>
        <dbReference type="SAM" id="MobiDB-lite"/>
    </source>
</evidence>
<accession>A0AA42TRW1</accession>
<dbReference type="Pfam" id="PF06381">
    <property type="entry name" value="Phage_portal_3"/>
    <property type="match status" value="1"/>
</dbReference>
<protein>
    <submittedName>
        <fullName evidence="3">DUF1073 domain-containing protein</fullName>
    </submittedName>
</protein>
<reference evidence="3" key="1">
    <citation type="submission" date="2022-09" db="EMBL/GenBank/DDBJ databases">
        <title>Intensive care unit water sources are persistently colonized with multi-drug resistant bacteria and are the site of extensive horizontal gene transfer of antibiotic resistance genes.</title>
        <authorList>
            <person name="Diorio-Toth L."/>
        </authorList>
    </citation>
    <scope>NUCLEOTIDE SEQUENCE</scope>
    <source>
        <strain evidence="3">GD03936</strain>
    </source>
</reference>
<proteinExistence type="predicted"/>
<dbReference type="InterPro" id="IPR024459">
    <property type="entry name" value="Acb1-like_N"/>
</dbReference>
<organism evidence="3 4">
    <name type="scientific">Enterobacter bugandensis</name>
    <dbReference type="NCBI Taxonomy" id="881260"/>
    <lineage>
        <taxon>Bacteria</taxon>
        <taxon>Pseudomonadati</taxon>
        <taxon>Pseudomonadota</taxon>
        <taxon>Gammaproteobacteria</taxon>
        <taxon>Enterobacterales</taxon>
        <taxon>Enterobacteriaceae</taxon>
        <taxon>Enterobacter</taxon>
    </lineage>
</organism>
<dbReference type="RefSeq" id="WP_280030346.1">
    <property type="nucleotide sequence ID" value="NZ_JAOCAP010000020.1"/>
</dbReference>
<sequence length="476" mass="53355">MAEIQINTNLSSELMQILDSDAIKPGTDVGYNTCKLLWQFHPLGGKLVEKPINMAMCKPRSYNVETDPDERVVRQFREVWERMGLNEKIKNLFYVSRCYGAAAIGVGTDGAACKDPLPTFGLREEDVYINVWDPLNASGSMVTDQNPNSRYFQQANATLKIASKSWHPSRTLKIFHGTPIYLEYQNSTFGFTGRSVFQRVLYPMKSYIGTMVANNLVAKKAGVLVAKTEQNGSVASNLMAAATGKKRENVKIAENEGVLSIGTKDDIESLNLQNVDKALSTARDNIISDIAAGSDVPAILIKEEAFSNGFGEGKEDSKAISQYVDGVRQVIEPVMDYFERLVRYIAWSEDFYTSLKNDYPDIITEDYQTTFRMWEREFDAEWQELVEESPDKRRESDSKVVQQAGALYSILAPQLDPENKATVTEWLASVTNATETYGDSPMIIDKEALSKYQPPPPQDPNNGVQTNQPYQTEEET</sequence>
<feature type="compositionally biased region" description="Polar residues" evidence="1">
    <location>
        <begin position="460"/>
        <end position="476"/>
    </location>
</feature>
<feature type="region of interest" description="Disordered" evidence="1">
    <location>
        <begin position="437"/>
        <end position="476"/>
    </location>
</feature>
<dbReference type="EMBL" id="JAOCAP010000020">
    <property type="protein sequence ID" value="MDH1321183.1"/>
    <property type="molecule type" value="Genomic_DNA"/>
</dbReference>
<evidence type="ECO:0000313" key="4">
    <source>
        <dbReference type="Proteomes" id="UP001158416"/>
    </source>
</evidence>
<evidence type="ECO:0000313" key="3">
    <source>
        <dbReference type="EMBL" id="MDH1321183.1"/>
    </source>
</evidence>
<comment type="caution">
    <text evidence="3">The sequence shown here is derived from an EMBL/GenBank/DDBJ whole genome shotgun (WGS) entry which is preliminary data.</text>
</comment>
<gene>
    <name evidence="3" type="ORF">N5C39_22705</name>
</gene>
<feature type="domain" description="Anti-CBASS protein Acb1-like N-terminal" evidence="2">
    <location>
        <begin position="62"/>
        <end position="349"/>
    </location>
</feature>
<dbReference type="Proteomes" id="UP001158416">
    <property type="component" value="Unassembled WGS sequence"/>
</dbReference>
<dbReference type="AlphaFoldDB" id="A0AA42TRW1"/>
<evidence type="ECO:0000259" key="2">
    <source>
        <dbReference type="Pfam" id="PF06381"/>
    </source>
</evidence>